<organism evidence="6 7">
    <name type="scientific">Streptomyces silvisoli</name>
    <dbReference type="NCBI Taxonomy" id="3034235"/>
    <lineage>
        <taxon>Bacteria</taxon>
        <taxon>Bacillati</taxon>
        <taxon>Actinomycetota</taxon>
        <taxon>Actinomycetes</taxon>
        <taxon>Kitasatosporales</taxon>
        <taxon>Streptomycetaceae</taxon>
        <taxon>Streptomyces</taxon>
    </lineage>
</organism>
<dbReference type="Pfam" id="PF04140">
    <property type="entry name" value="ICMT"/>
    <property type="match status" value="1"/>
</dbReference>
<dbReference type="PANTHER" id="PTHR12714:SF9">
    <property type="entry name" value="PROTEIN-S-ISOPRENYLCYSTEINE O-METHYLTRANSFERASE"/>
    <property type="match status" value="1"/>
</dbReference>
<dbReference type="PANTHER" id="PTHR12714">
    <property type="entry name" value="PROTEIN-S ISOPRENYLCYSTEINE O-METHYLTRANSFERASE"/>
    <property type="match status" value="1"/>
</dbReference>
<evidence type="ECO:0000256" key="5">
    <source>
        <dbReference type="SAM" id="Phobius"/>
    </source>
</evidence>
<dbReference type="InterPro" id="IPR007269">
    <property type="entry name" value="ICMT_MeTrfase"/>
</dbReference>
<dbReference type="Gene3D" id="1.20.120.1630">
    <property type="match status" value="1"/>
</dbReference>
<dbReference type="Proteomes" id="UP001216579">
    <property type="component" value="Unassembled WGS sequence"/>
</dbReference>
<sequence>MHHAVNVALTLTIWVWVAAEGVLQIRQRLRSDTTERTEWLSLLLLPVLISCGIMLAGPIRHAVPALSYSPHVLGVRMVILVVAWIGIVIRLWAIIALGRFFRGTVHIQHDHRVVTTGPYRFVRHPAYSGMLLAALDLALLMNNAASWLVFTVCCLVALGYRIRVEERMLLDALGEEYRSYAARTRRLIPGAW</sequence>
<comment type="caution">
    <text evidence="6">The sequence shown here is derived from an EMBL/GenBank/DDBJ whole genome shotgun (WGS) entry which is preliminary data.</text>
</comment>
<reference evidence="6 7" key="1">
    <citation type="submission" date="2023-03" db="EMBL/GenBank/DDBJ databases">
        <title>Draft genome sequence of Streptomyces sp. RB6PN23 isolated from peat swamp forest in Thailand.</title>
        <authorList>
            <person name="Klaysubun C."/>
            <person name="Duangmal K."/>
        </authorList>
    </citation>
    <scope>NUCLEOTIDE SEQUENCE [LARGE SCALE GENOMIC DNA]</scope>
    <source>
        <strain evidence="6 7">RB6PN23</strain>
    </source>
</reference>
<name>A0ABT5ZQF5_9ACTN</name>
<proteinExistence type="predicted"/>
<dbReference type="RefSeq" id="WP_276094984.1">
    <property type="nucleotide sequence ID" value="NZ_JARJBC010000014.1"/>
</dbReference>
<keyword evidence="7" id="KW-1185">Reference proteome</keyword>
<accession>A0ABT5ZQF5</accession>
<feature type="transmembrane region" description="Helical" evidence="5">
    <location>
        <begin position="6"/>
        <end position="25"/>
    </location>
</feature>
<keyword evidence="4 5" id="KW-0472">Membrane</keyword>
<gene>
    <name evidence="6" type="ORF">P3G67_21915</name>
</gene>
<feature type="transmembrane region" description="Helical" evidence="5">
    <location>
        <begin position="77"/>
        <end position="101"/>
    </location>
</feature>
<protein>
    <submittedName>
        <fullName evidence="6">Isoprenylcysteine carboxylmethyltransferase family protein</fullName>
    </submittedName>
</protein>
<comment type="subcellular location">
    <subcellularLocation>
        <location evidence="1">Membrane</location>
        <topology evidence="1">Multi-pass membrane protein</topology>
    </subcellularLocation>
</comment>
<keyword evidence="3 5" id="KW-1133">Transmembrane helix</keyword>
<evidence type="ECO:0000256" key="3">
    <source>
        <dbReference type="ARBA" id="ARBA00022989"/>
    </source>
</evidence>
<evidence type="ECO:0000313" key="7">
    <source>
        <dbReference type="Proteomes" id="UP001216579"/>
    </source>
</evidence>
<feature type="transmembrane region" description="Helical" evidence="5">
    <location>
        <begin position="145"/>
        <end position="162"/>
    </location>
</feature>
<evidence type="ECO:0000256" key="2">
    <source>
        <dbReference type="ARBA" id="ARBA00022692"/>
    </source>
</evidence>
<evidence type="ECO:0000256" key="4">
    <source>
        <dbReference type="ARBA" id="ARBA00023136"/>
    </source>
</evidence>
<feature type="transmembrane region" description="Helical" evidence="5">
    <location>
        <begin position="37"/>
        <end position="57"/>
    </location>
</feature>
<keyword evidence="2 5" id="KW-0812">Transmembrane</keyword>
<dbReference type="EMBL" id="JARJBC010000014">
    <property type="protein sequence ID" value="MDF3291835.1"/>
    <property type="molecule type" value="Genomic_DNA"/>
</dbReference>
<evidence type="ECO:0000313" key="6">
    <source>
        <dbReference type="EMBL" id="MDF3291835.1"/>
    </source>
</evidence>
<evidence type="ECO:0000256" key="1">
    <source>
        <dbReference type="ARBA" id="ARBA00004141"/>
    </source>
</evidence>